<organism evidence="2 3">
    <name type="scientific">Tetracentron sinense</name>
    <name type="common">Spur-leaf</name>
    <dbReference type="NCBI Taxonomy" id="13715"/>
    <lineage>
        <taxon>Eukaryota</taxon>
        <taxon>Viridiplantae</taxon>
        <taxon>Streptophyta</taxon>
        <taxon>Embryophyta</taxon>
        <taxon>Tracheophyta</taxon>
        <taxon>Spermatophyta</taxon>
        <taxon>Magnoliopsida</taxon>
        <taxon>Trochodendrales</taxon>
        <taxon>Trochodendraceae</taxon>
        <taxon>Tetracentron</taxon>
    </lineage>
</organism>
<proteinExistence type="predicted"/>
<dbReference type="EMBL" id="JABCRI010000007">
    <property type="protein sequence ID" value="KAF8403737.1"/>
    <property type="molecule type" value="Genomic_DNA"/>
</dbReference>
<dbReference type="GO" id="GO:0006508">
    <property type="term" value="P:proteolysis"/>
    <property type="evidence" value="ECO:0007669"/>
    <property type="project" value="InterPro"/>
</dbReference>
<accession>A0A834ZBR0</accession>
<dbReference type="Pfam" id="PF00112">
    <property type="entry name" value="Peptidase_C1"/>
    <property type="match status" value="1"/>
</dbReference>
<keyword evidence="3" id="KW-1185">Reference proteome</keyword>
<dbReference type="OrthoDB" id="190265at2759"/>
<dbReference type="InterPro" id="IPR000668">
    <property type="entry name" value="Peptidase_C1A_C"/>
</dbReference>
<reference evidence="2 3" key="1">
    <citation type="submission" date="2020-04" db="EMBL/GenBank/DDBJ databases">
        <title>Plant Genome Project.</title>
        <authorList>
            <person name="Zhang R.-G."/>
        </authorList>
    </citation>
    <scope>NUCLEOTIDE SEQUENCE [LARGE SCALE GENOMIC DNA]</scope>
    <source>
        <strain evidence="2">YNK0</strain>
        <tissue evidence="2">Leaf</tissue>
    </source>
</reference>
<name>A0A834ZBR0_TETSI</name>
<gene>
    <name evidence="2" type="ORF">HHK36_011841</name>
</gene>
<protein>
    <recommendedName>
        <fullName evidence="1">Peptidase C1A papain C-terminal domain-containing protein</fullName>
    </recommendedName>
</protein>
<evidence type="ECO:0000313" key="2">
    <source>
        <dbReference type="EMBL" id="KAF8403737.1"/>
    </source>
</evidence>
<dbReference type="Proteomes" id="UP000655225">
    <property type="component" value="Unassembled WGS sequence"/>
</dbReference>
<evidence type="ECO:0000259" key="1">
    <source>
        <dbReference type="Pfam" id="PF00112"/>
    </source>
</evidence>
<feature type="domain" description="Peptidase C1A papain C-terminal" evidence="1">
    <location>
        <begin position="103"/>
        <end position="159"/>
    </location>
</feature>
<dbReference type="InterPro" id="IPR038765">
    <property type="entry name" value="Papain-like_cys_pep_sf"/>
</dbReference>
<evidence type="ECO:0000313" key="3">
    <source>
        <dbReference type="Proteomes" id="UP000655225"/>
    </source>
</evidence>
<dbReference type="SUPFAM" id="SSF54001">
    <property type="entry name" value="Cysteine proteinases"/>
    <property type="match status" value="1"/>
</dbReference>
<dbReference type="Gene3D" id="3.90.70.10">
    <property type="entry name" value="Cysteine proteinases"/>
    <property type="match status" value="1"/>
</dbReference>
<dbReference type="GO" id="GO:0008234">
    <property type="term" value="F:cysteine-type peptidase activity"/>
    <property type="evidence" value="ECO:0007669"/>
    <property type="project" value="InterPro"/>
</dbReference>
<dbReference type="AlphaFoldDB" id="A0A834ZBR0"/>
<sequence>MSYVPLSLSLQTFALNKSSSIANRDSLCSCCDLAPKEARPQIVFNLLAASSGRGPALHFLLREDWKSTSTIAWRAASGVYIVVLVGHSVLSNRYLYPSYLLVQNISLSVNDLLACCGFMCGNGCDGGDHIYAWKYFVSNGVVTEEQADHAAAQKNISFYPSQKQELLVLTNLLLPFPKARAACAYQSPTN</sequence>
<comment type="caution">
    <text evidence="2">The sequence shown here is derived from an EMBL/GenBank/DDBJ whole genome shotgun (WGS) entry which is preliminary data.</text>
</comment>